<dbReference type="AlphaFoldDB" id="A0A3S2UMS5"/>
<gene>
    <name evidence="1" type="ORF">EOD41_15310</name>
</gene>
<proteinExistence type="predicted"/>
<comment type="caution">
    <text evidence="1">The sequence shown here is derived from an EMBL/GenBank/DDBJ whole genome shotgun (WGS) entry which is preliminary data.</text>
</comment>
<accession>A0A3S2UMS5</accession>
<organism evidence="1 2">
    <name type="scientific">Mucilaginibacter limnophilus</name>
    <dbReference type="NCBI Taxonomy" id="1932778"/>
    <lineage>
        <taxon>Bacteria</taxon>
        <taxon>Pseudomonadati</taxon>
        <taxon>Bacteroidota</taxon>
        <taxon>Sphingobacteriia</taxon>
        <taxon>Sphingobacteriales</taxon>
        <taxon>Sphingobacteriaceae</taxon>
        <taxon>Mucilaginibacter</taxon>
    </lineage>
</organism>
<dbReference type="EMBL" id="SACK01000007">
    <property type="protein sequence ID" value="RVT99808.1"/>
    <property type="molecule type" value="Genomic_DNA"/>
</dbReference>
<evidence type="ECO:0000313" key="1">
    <source>
        <dbReference type="EMBL" id="RVT99808.1"/>
    </source>
</evidence>
<dbReference type="RefSeq" id="WP_127706482.1">
    <property type="nucleotide sequence ID" value="NZ_SACK01000007.1"/>
</dbReference>
<dbReference type="Proteomes" id="UP000282759">
    <property type="component" value="Unassembled WGS sequence"/>
</dbReference>
<sequence>MKHLYNLSLALLLLTASCGPDKPANELKSATMEVVAFQTETMFNVTCDKFDYYYKDKWHSKTITDKAQLDKLTKLIDALYRTDNSYEPDVRGKILLTNTDGSVDTVCMDSKVTRYKGVSYETTTELANFVQQQ</sequence>
<protein>
    <submittedName>
        <fullName evidence="1">Uncharacterized protein</fullName>
    </submittedName>
</protein>
<name>A0A3S2UMS5_9SPHI</name>
<keyword evidence="2" id="KW-1185">Reference proteome</keyword>
<dbReference type="PROSITE" id="PS51257">
    <property type="entry name" value="PROKAR_LIPOPROTEIN"/>
    <property type="match status" value="1"/>
</dbReference>
<reference evidence="1 2" key="1">
    <citation type="submission" date="2019-01" db="EMBL/GenBank/DDBJ databases">
        <authorList>
            <person name="Chen W.-M."/>
        </authorList>
    </citation>
    <scope>NUCLEOTIDE SEQUENCE [LARGE SCALE GENOMIC DNA]</scope>
    <source>
        <strain evidence="1 2">YBJ-36</strain>
    </source>
</reference>
<dbReference type="OrthoDB" id="795713at2"/>
<evidence type="ECO:0000313" key="2">
    <source>
        <dbReference type="Proteomes" id="UP000282759"/>
    </source>
</evidence>